<dbReference type="InterPro" id="IPR013424">
    <property type="entry name" value="Ice-binding_C"/>
</dbReference>
<feature type="chain" id="PRO_5047530911" evidence="1">
    <location>
        <begin position="32"/>
        <end position="214"/>
    </location>
</feature>
<evidence type="ECO:0000259" key="2">
    <source>
        <dbReference type="Pfam" id="PF07589"/>
    </source>
</evidence>
<evidence type="ECO:0000256" key="1">
    <source>
        <dbReference type="SAM" id="SignalP"/>
    </source>
</evidence>
<feature type="signal peptide" evidence="1">
    <location>
        <begin position="1"/>
        <end position="31"/>
    </location>
</feature>
<proteinExistence type="predicted"/>
<dbReference type="NCBIfam" id="TIGR02595">
    <property type="entry name" value="PEP_CTERM"/>
    <property type="match status" value="1"/>
</dbReference>
<gene>
    <name evidence="3" type="ORF">PRZ01_02050</name>
</gene>
<sequence>MNPQNKLGTKMSYFKSVFIISSMMLSGLANAAPTVSNLTSGFSLTHFTPAMSTSLGNPALGTGALNKDSTLFWVDEKTVNGQKSYYISFEPGQQQNIFATLNFGSKVLAVYDTAADLASTTSTYGASGINYGTSNHIGEEVNSACASTPTVSDTTFDCHWVSGNTVSLNWRADGVGDAIRVLVAASPVPEPSTMALMFGGLFAVGAIARRRAKA</sequence>
<keyword evidence="1" id="KW-0732">Signal</keyword>
<dbReference type="EMBL" id="JAQQXS010000002">
    <property type="protein sequence ID" value="MDC8783971.1"/>
    <property type="molecule type" value="Genomic_DNA"/>
</dbReference>
<comment type="caution">
    <text evidence="3">The sequence shown here is derived from an EMBL/GenBank/DDBJ whole genome shotgun (WGS) entry which is preliminary data.</text>
</comment>
<feature type="domain" description="Ice-binding protein C-terminal" evidence="2">
    <location>
        <begin position="187"/>
        <end position="211"/>
    </location>
</feature>
<evidence type="ECO:0000313" key="4">
    <source>
        <dbReference type="Proteomes" id="UP001219862"/>
    </source>
</evidence>
<name>A0ABT5KM36_9BURK</name>
<accession>A0ABT5KM36</accession>
<dbReference type="Pfam" id="PF07589">
    <property type="entry name" value="PEP-CTERM"/>
    <property type="match status" value="1"/>
</dbReference>
<evidence type="ECO:0000313" key="3">
    <source>
        <dbReference type="EMBL" id="MDC8783971.1"/>
    </source>
</evidence>
<reference evidence="3 4" key="1">
    <citation type="submission" date="2022-10" db="EMBL/GenBank/DDBJ databases">
        <title>paucibacter sp. hw8 Genome sequencing.</title>
        <authorList>
            <person name="Park S."/>
        </authorList>
    </citation>
    <scope>NUCLEOTIDE SEQUENCE [LARGE SCALE GENOMIC DNA]</scope>
    <source>
        <strain evidence="4">hw8</strain>
    </source>
</reference>
<dbReference type="RefSeq" id="WP_273595096.1">
    <property type="nucleotide sequence ID" value="NZ_JAQQXS010000002.1"/>
</dbReference>
<protein>
    <submittedName>
        <fullName evidence="3">PEP-CTERM sorting domain-containing protein</fullName>
    </submittedName>
</protein>
<dbReference type="Proteomes" id="UP001219862">
    <property type="component" value="Unassembled WGS sequence"/>
</dbReference>
<organism evidence="3 4">
    <name type="scientific">Roseateles koreensis</name>
    <dbReference type="NCBI Taxonomy" id="2987526"/>
    <lineage>
        <taxon>Bacteria</taxon>
        <taxon>Pseudomonadati</taxon>
        <taxon>Pseudomonadota</taxon>
        <taxon>Betaproteobacteria</taxon>
        <taxon>Burkholderiales</taxon>
        <taxon>Sphaerotilaceae</taxon>
        <taxon>Roseateles</taxon>
    </lineage>
</organism>
<keyword evidence="4" id="KW-1185">Reference proteome</keyword>